<sequence length="66" mass="7827">MFISKRNWDWIVWTLEIFIDAIEEEFKLEIPDIEADKIGSCSLAIKYVYISSETSVLHQGFYFFSL</sequence>
<dbReference type="EMBL" id="JAAMPC010000016">
    <property type="protein sequence ID" value="KAG2250765.1"/>
    <property type="molecule type" value="Genomic_DNA"/>
</dbReference>
<protein>
    <submittedName>
        <fullName evidence="1">Uncharacterized protein</fullName>
    </submittedName>
</protein>
<evidence type="ECO:0000313" key="2">
    <source>
        <dbReference type="Proteomes" id="UP000886595"/>
    </source>
</evidence>
<dbReference type="Gene3D" id="1.10.1200.10">
    <property type="entry name" value="ACP-like"/>
    <property type="match status" value="1"/>
</dbReference>
<organism evidence="1 2">
    <name type="scientific">Brassica carinata</name>
    <name type="common">Ethiopian mustard</name>
    <name type="synonym">Abyssinian cabbage</name>
    <dbReference type="NCBI Taxonomy" id="52824"/>
    <lineage>
        <taxon>Eukaryota</taxon>
        <taxon>Viridiplantae</taxon>
        <taxon>Streptophyta</taxon>
        <taxon>Embryophyta</taxon>
        <taxon>Tracheophyta</taxon>
        <taxon>Spermatophyta</taxon>
        <taxon>Magnoliopsida</taxon>
        <taxon>eudicotyledons</taxon>
        <taxon>Gunneridae</taxon>
        <taxon>Pentapetalae</taxon>
        <taxon>rosids</taxon>
        <taxon>malvids</taxon>
        <taxon>Brassicales</taxon>
        <taxon>Brassicaceae</taxon>
        <taxon>Brassiceae</taxon>
        <taxon>Brassica</taxon>
    </lineage>
</organism>
<dbReference type="Proteomes" id="UP000886595">
    <property type="component" value="Unassembled WGS sequence"/>
</dbReference>
<dbReference type="OrthoDB" id="448946at2759"/>
<proteinExistence type="predicted"/>
<gene>
    <name evidence="1" type="ORF">Bca52824_080901</name>
</gene>
<reference evidence="1 2" key="1">
    <citation type="submission" date="2020-02" db="EMBL/GenBank/DDBJ databases">
        <authorList>
            <person name="Ma Q."/>
            <person name="Huang Y."/>
            <person name="Song X."/>
            <person name="Pei D."/>
        </authorList>
    </citation>
    <scope>NUCLEOTIDE SEQUENCE [LARGE SCALE GENOMIC DNA]</scope>
    <source>
        <strain evidence="1">Sxm20200214</strain>
        <tissue evidence="1">Leaf</tissue>
    </source>
</reference>
<dbReference type="AlphaFoldDB" id="A0A8X7PGD4"/>
<name>A0A8X7PGD4_BRACI</name>
<comment type="caution">
    <text evidence="1">The sequence shown here is derived from an EMBL/GenBank/DDBJ whole genome shotgun (WGS) entry which is preliminary data.</text>
</comment>
<keyword evidence="2" id="KW-1185">Reference proteome</keyword>
<dbReference type="InterPro" id="IPR036736">
    <property type="entry name" value="ACP-like_sf"/>
</dbReference>
<accession>A0A8X7PGD4</accession>
<evidence type="ECO:0000313" key="1">
    <source>
        <dbReference type="EMBL" id="KAG2250765.1"/>
    </source>
</evidence>